<gene>
    <name evidence="4" type="primary">pih1d1_1</name>
    <name evidence="4" type="ORF">FJT64_000295</name>
</gene>
<evidence type="ECO:0000259" key="3">
    <source>
        <dbReference type="Pfam" id="PF08190"/>
    </source>
</evidence>
<keyword evidence="5" id="KW-1185">Reference proteome</keyword>
<comment type="function">
    <text evidence="2">Involved in the assembly of C/D box small nucleolar ribonucleoprotein (snoRNP) particles. Recruits the SWI/SNF complex to the core promoter of rRNA genes and enhances pre-rRNA transcription. Mediates interaction of TELO2 with the R2TP complex which is necessary for the stability of MTOR and SMG1. Positively regulates the assembly and activity of the mTORC1 complex.</text>
</comment>
<dbReference type="Pfam" id="PF08190">
    <property type="entry name" value="PIH1"/>
    <property type="match status" value="1"/>
</dbReference>
<protein>
    <submittedName>
        <fullName evidence="4">PIH1 domain-containing protein 1</fullName>
    </submittedName>
</protein>
<comment type="caution">
    <text evidence="4">The sequence shown here is derived from an EMBL/GenBank/DDBJ whole genome shotgun (WGS) entry which is preliminary data.</text>
</comment>
<dbReference type="GO" id="GO:0006364">
    <property type="term" value="P:rRNA processing"/>
    <property type="evidence" value="ECO:0007669"/>
    <property type="project" value="TreeGrafter"/>
</dbReference>
<evidence type="ECO:0000313" key="5">
    <source>
        <dbReference type="Proteomes" id="UP000440578"/>
    </source>
</evidence>
<feature type="domain" description="PIH1 N-terminal" evidence="3">
    <location>
        <begin position="41"/>
        <end position="190"/>
    </location>
</feature>
<dbReference type="PANTHER" id="PTHR22997:SF0">
    <property type="entry name" value="PIH1 DOMAIN-CONTAINING PROTEIN 1"/>
    <property type="match status" value="1"/>
</dbReference>
<dbReference type="GO" id="GO:1990904">
    <property type="term" value="C:ribonucleoprotein complex"/>
    <property type="evidence" value="ECO:0007669"/>
    <property type="project" value="TreeGrafter"/>
</dbReference>
<dbReference type="AlphaFoldDB" id="A0A6A4WR45"/>
<dbReference type="OrthoDB" id="5135119at2759"/>
<dbReference type="InterPro" id="IPR012981">
    <property type="entry name" value="PIH1_N"/>
</dbReference>
<proteinExistence type="inferred from homology"/>
<evidence type="ECO:0000256" key="2">
    <source>
        <dbReference type="ARBA" id="ARBA00046233"/>
    </source>
</evidence>
<accession>A0A6A4WR45</accession>
<dbReference type="Proteomes" id="UP000440578">
    <property type="component" value="Unassembled WGS sequence"/>
</dbReference>
<reference evidence="4 5" key="1">
    <citation type="submission" date="2019-07" db="EMBL/GenBank/DDBJ databases">
        <title>Draft genome assembly of a fouling barnacle, Amphibalanus amphitrite (Darwin, 1854): The first reference genome for Thecostraca.</title>
        <authorList>
            <person name="Kim W."/>
        </authorList>
    </citation>
    <scope>NUCLEOTIDE SEQUENCE [LARGE SCALE GENOMIC DNA]</scope>
    <source>
        <strain evidence="4">SNU_AA5</strain>
        <tissue evidence="4">Soma without cirri and trophi</tissue>
    </source>
</reference>
<dbReference type="EMBL" id="VIIS01000780">
    <property type="protein sequence ID" value="KAF0305102.1"/>
    <property type="molecule type" value="Genomic_DNA"/>
</dbReference>
<evidence type="ECO:0000256" key="1">
    <source>
        <dbReference type="ARBA" id="ARBA00008511"/>
    </source>
</evidence>
<dbReference type="GO" id="GO:0000492">
    <property type="term" value="P:box C/D snoRNP assembly"/>
    <property type="evidence" value="ECO:0007669"/>
    <property type="project" value="TreeGrafter"/>
</dbReference>
<name>A0A6A4WR45_AMPAM</name>
<sequence length="306" mass="33140">MSSTRGAFLDVQPELLTSSLSVVGGGADPELSELAMPAEAAARQRRSDAVEIVPKPVVCCKTRDAAGGKVFVNICTNTEIPAPRQLSEQQLRELLQDEAQAAEFRVPLSLSEAHKELDKSGGPCVAYDVVIHPRFYAQVDSSLLFKTFFITVMIEAIEGKFGIELDKNQWVTMRNKLYMGKMPKHFVRRGDLPMVQEVAGGEAPSAGPRPLISEVETRRSAPPAPPHTVERRPDGRLVVTFELPPAVTAADQLSLELAPDRVVLSSEAVRLLADVFLTETVEPETARAAFSLASRRLAVSVATAAA</sequence>
<dbReference type="GO" id="GO:0097255">
    <property type="term" value="C:R2TP complex"/>
    <property type="evidence" value="ECO:0007669"/>
    <property type="project" value="TreeGrafter"/>
</dbReference>
<organism evidence="4 5">
    <name type="scientific">Amphibalanus amphitrite</name>
    <name type="common">Striped barnacle</name>
    <name type="synonym">Balanus amphitrite</name>
    <dbReference type="NCBI Taxonomy" id="1232801"/>
    <lineage>
        <taxon>Eukaryota</taxon>
        <taxon>Metazoa</taxon>
        <taxon>Ecdysozoa</taxon>
        <taxon>Arthropoda</taxon>
        <taxon>Crustacea</taxon>
        <taxon>Multicrustacea</taxon>
        <taxon>Cirripedia</taxon>
        <taxon>Thoracica</taxon>
        <taxon>Thoracicalcarea</taxon>
        <taxon>Balanomorpha</taxon>
        <taxon>Balanoidea</taxon>
        <taxon>Balanidae</taxon>
        <taxon>Amphibalaninae</taxon>
        <taxon>Amphibalanus</taxon>
    </lineage>
</organism>
<dbReference type="GO" id="GO:0005737">
    <property type="term" value="C:cytoplasm"/>
    <property type="evidence" value="ECO:0007669"/>
    <property type="project" value="TreeGrafter"/>
</dbReference>
<dbReference type="PANTHER" id="PTHR22997">
    <property type="entry name" value="PIH1 DOMAIN-CONTAINING PROTEIN 1"/>
    <property type="match status" value="1"/>
</dbReference>
<evidence type="ECO:0000313" key="4">
    <source>
        <dbReference type="EMBL" id="KAF0305102.1"/>
    </source>
</evidence>
<dbReference type="InterPro" id="IPR050734">
    <property type="entry name" value="PIH1/Kintoun_subfamily"/>
</dbReference>
<comment type="similarity">
    <text evidence="1">Belongs to the PIH1 family.</text>
</comment>